<feature type="compositionally biased region" description="Polar residues" evidence="1">
    <location>
        <begin position="33"/>
        <end position="43"/>
    </location>
</feature>
<gene>
    <name evidence="2" type="ORF">CC80DRAFT_164146</name>
</gene>
<keyword evidence="3" id="KW-1185">Reference proteome</keyword>
<organism evidence="2 3">
    <name type="scientific">Byssothecium circinans</name>
    <dbReference type="NCBI Taxonomy" id="147558"/>
    <lineage>
        <taxon>Eukaryota</taxon>
        <taxon>Fungi</taxon>
        <taxon>Dikarya</taxon>
        <taxon>Ascomycota</taxon>
        <taxon>Pezizomycotina</taxon>
        <taxon>Dothideomycetes</taxon>
        <taxon>Pleosporomycetidae</taxon>
        <taxon>Pleosporales</taxon>
        <taxon>Massarineae</taxon>
        <taxon>Massarinaceae</taxon>
        <taxon>Byssothecium</taxon>
    </lineage>
</organism>
<sequence length="145" mass="16389">MTLSVEDRYRKPFTPPFNLYYHFLRPSPKSPVQPISSLPLTNHLTHRPSSRPHQSSPSLRNKHSAHRTASYSTLATNPKPDTRSPHLPNLPPAYPHKRPTRAHFPPVSGSKLRATCHPFHCVHSIGTPFKPMCAALPSSWRISHD</sequence>
<dbReference type="Proteomes" id="UP000800035">
    <property type="component" value="Unassembled WGS sequence"/>
</dbReference>
<dbReference type="EMBL" id="ML977006">
    <property type="protein sequence ID" value="KAF1952986.1"/>
    <property type="molecule type" value="Genomic_DNA"/>
</dbReference>
<proteinExistence type="predicted"/>
<name>A0A6A5TQB4_9PLEO</name>
<evidence type="ECO:0000256" key="1">
    <source>
        <dbReference type="SAM" id="MobiDB-lite"/>
    </source>
</evidence>
<feature type="compositionally biased region" description="Polar residues" evidence="1">
    <location>
        <begin position="67"/>
        <end position="76"/>
    </location>
</feature>
<feature type="region of interest" description="Disordered" evidence="1">
    <location>
        <begin position="31"/>
        <end position="105"/>
    </location>
</feature>
<reference evidence="2" key="1">
    <citation type="journal article" date="2020" name="Stud. Mycol.">
        <title>101 Dothideomycetes genomes: a test case for predicting lifestyles and emergence of pathogens.</title>
        <authorList>
            <person name="Haridas S."/>
            <person name="Albert R."/>
            <person name="Binder M."/>
            <person name="Bloem J."/>
            <person name="Labutti K."/>
            <person name="Salamov A."/>
            <person name="Andreopoulos B."/>
            <person name="Baker S."/>
            <person name="Barry K."/>
            <person name="Bills G."/>
            <person name="Bluhm B."/>
            <person name="Cannon C."/>
            <person name="Castanera R."/>
            <person name="Culley D."/>
            <person name="Daum C."/>
            <person name="Ezra D."/>
            <person name="Gonzalez J."/>
            <person name="Henrissat B."/>
            <person name="Kuo A."/>
            <person name="Liang C."/>
            <person name="Lipzen A."/>
            <person name="Lutzoni F."/>
            <person name="Magnuson J."/>
            <person name="Mondo S."/>
            <person name="Nolan M."/>
            <person name="Ohm R."/>
            <person name="Pangilinan J."/>
            <person name="Park H.-J."/>
            <person name="Ramirez L."/>
            <person name="Alfaro M."/>
            <person name="Sun H."/>
            <person name="Tritt A."/>
            <person name="Yoshinaga Y."/>
            <person name="Zwiers L.-H."/>
            <person name="Turgeon B."/>
            <person name="Goodwin S."/>
            <person name="Spatafora J."/>
            <person name="Crous P."/>
            <person name="Grigoriev I."/>
        </authorList>
    </citation>
    <scope>NUCLEOTIDE SEQUENCE</scope>
    <source>
        <strain evidence="2">CBS 675.92</strain>
    </source>
</reference>
<dbReference type="AlphaFoldDB" id="A0A6A5TQB4"/>
<evidence type="ECO:0000313" key="2">
    <source>
        <dbReference type="EMBL" id="KAF1952986.1"/>
    </source>
</evidence>
<evidence type="ECO:0000313" key="3">
    <source>
        <dbReference type="Proteomes" id="UP000800035"/>
    </source>
</evidence>
<protein>
    <submittedName>
        <fullName evidence="2">Uncharacterized protein</fullName>
    </submittedName>
</protein>
<accession>A0A6A5TQB4</accession>